<dbReference type="InterPro" id="IPR014030">
    <property type="entry name" value="Ketoacyl_synth_N"/>
</dbReference>
<evidence type="ECO:0000256" key="5">
    <source>
        <dbReference type="ARBA" id="ARBA00022516"/>
    </source>
</evidence>
<keyword evidence="7" id="KW-0276">Fatty acid metabolism</keyword>
<evidence type="ECO:0000256" key="10">
    <source>
        <dbReference type="ARBA" id="ARBA00023315"/>
    </source>
</evidence>
<dbReference type="InterPro" id="IPR020841">
    <property type="entry name" value="PKS_Beta-ketoAc_synthase_dom"/>
</dbReference>
<accession>A0AAU7ZRX5</accession>
<dbReference type="PIRSF" id="PIRSF000447">
    <property type="entry name" value="KAS_II"/>
    <property type="match status" value="1"/>
</dbReference>
<keyword evidence="5 11" id="KW-0444">Lipid biosynthesis</keyword>
<dbReference type="FunFam" id="3.40.47.10:FF:000009">
    <property type="entry name" value="3-oxoacyl-[acyl-carrier-protein] synthase 2"/>
    <property type="match status" value="1"/>
</dbReference>
<dbReference type="InterPro" id="IPR014031">
    <property type="entry name" value="Ketoacyl_synth_C"/>
</dbReference>
<evidence type="ECO:0000256" key="12">
    <source>
        <dbReference type="PIRSR" id="PIRSR000447-1"/>
    </source>
</evidence>
<dbReference type="SUPFAM" id="SSF53901">
    <property type="entry name" value="Thiolase-like"/>
    <property type="match status" value="2"/>
</dbReference>
<dbReference type="NCBIfam" id="NF005589">
    <property type="entry name" value="PRK07314.1"/>
    <property type="match status" value="1"/>
</dbReference>
<protein>
    <recommendedName>
        <fullName evidence="4 11">3-oxoacyl-[acyl-carrier-protein] synthase 2</fullName>
        <ecNumber evidence="3 11">2.3.1.179</ecNumber>
    </recommendedName>
</protein>
<feature type="active site" description="For beta-ketoacyl synthase activity" evidence="12">
    <location>
        <position position="164"/>
    </location>
</feature>
<evidence type="ECO:0000256" key="11">
    <source>
        <dbReference type="PIRNR" id="PIRNR000447"/>
    </source>
</evidence>
<dbReference type="GO" id="GO:0005829">
    <property type="term" value="C:cytosol"/>
    <property type="evidence" value="ECO:0007669"/>
    <property type="project" value="TreeGrafter"/>
</dbReference>
<dbReference type="EC" id="2.3.1.179" evidence="3 11"/>
<sequence>MEHRRVVVTGLGLICGVGKTAPEVWEGLMAGRSGMAEIKAFDLTGHPVRFAAEVKDFDPLLFVEKKESRKMGRFIHFALAAAAEAMAHSGLKITEENHDQVGVHIGSGIGGFDVIEREHSNLLSGGPRKVSPFFIPGSIINLAAGHVSIKYGARGPNEATATACTTSAHSIGDAFRIIQRGDADAMIAGGTEASITPLGVAGFAAMRALSTRNDDPEHASRPFDKDRDGFVVGEGAGILILEELESAKARGAKILAEVLGYGLSADAFHMTGMAPEGEGCYRSMQHALKVAGISPDQIDYVNAHATSTPLGDALESKAIENVFGQRAIDGKLLVSSTKSMTGHLLGGAGGLEAGITILAMQHQIAPPTMNIVELDPQCRLNYVPNKPLPAKIDYALSNSFGFGGTNGSLVFKRWTE</sequence>
<evidence type="ECO:0000256" key="3">
    <source>
        <dbReference type="ARBA" id="ARBA00012356"/>
    </source>
</evidence>
<keyword evidence="10 11" id="KW-0012">Acyltransferase</keyword>
<dbReference type="PANTHER" id="PTHR11712:SF336">
    <property type="entry name" value="3-OXOACYL-[ACYL-CARRIER-PROTEIN] SYNTHASE, MITOCHONDRIAL"/>
    <property type="match status" value="1"/>
</dbReference>
<dbReference type="InterPro" id="IPR016039">
    <property type="entry name" value="Thiolase-like"/>
</dbReference>
<reference evidence="15" key="1">
    <citation type="submission" date="2023-08" db="EMBL/GenBank/DDBJ databases">
        <authorList>
            <person name="Messyasz A."/>
            <person name="Mannisto M.K."/>
            <person name="Kerkhof L.J."/>
            <person name="Haggblom M."/>
        </authorList>
    </citation>
    <scope>NUCLEOTIDE SEQUENCE</scope>
    <source>
        <strain evidence="15">X5P6</strain>
    </source>
</reference>
<feature type="domain" description="Ketosynthase family 3 (KS3)" evidence="14">
    <location>
        <begin position="3"/>
        <end position="413"/>
    </location>
</feature>
<dbReference type="GO" id="GO:0006633">
    <property type="term" value="P:fatty acid biosynthetic process"/>
    <property type="evidence" value="ECO:0007669"/>
    <property type="project" value="UniProtKB-UniRule"/>
</dbReference>
<evidence type="ECO:0000256" key="1">
    <source>
        <dbReference type="ARBA" id="ARBA00005194"/>
    </source>
</evidence>
<comment type="catalytic activity">
    <reaction evidence="11">
        <text>a fatty acyl-[ACP] + malonyl-[ACP] + H(+) = a 3-oxoacyl-[ACP] + holo-[ACP] + CO2</text>
        <dbReference type="Rhea" id="RHEA:22836"/>
        <dbReference type="Rhea" id="RHEA-COMP:9623"/>
        <dbReference type="Rhea" id="RHEA-COMP:9685"/>
        <dbReference type="Rhea" id="RHEA-COMP:9916"/>
        <dbReference type="Rhea" id="RHEA-COMP:14125"/>
        <dbReference type="ChEBI" id="CHEBI:15378"/>
        <dbReference type="ChEBI" id="CHEBI:16526"/>
        <dbReference type="ChEBI" id="CHEBI:64479"/>
        <dbReference type="ChEBI" id="CHEBI:78449"/>
        <dbReference type="ChEBI" id="CHEBI:78776"/>
        <dbReference type="ChEBI" id="CHEBI:138651"/>
    </reaction>
</comment>
<dbReference type="PROSITE" id="PS00606">
    <property type="entry name" value="KS3_1"/>
    <property type="match status" value="1"/>
</dbReference>
<dbReference type="NCBIfam" id="NF004970">
    <property type="entry name" value="PRK06333.1"/>
    <property type="match status" value="1"/>
</dbReference>
<evidence type="ECO:0000256" key="7">
    <source>
        <dbReference type="ARBA" id="ARBA00022832"/>
    </source>
</evidence>
<dbReference type="Pfam" id="PF02801">
    <property type="entry name" value="Ketoacyl-synt_C"/>
    <property type="match status" value="1"/>
</dbReference>
<dbReference type="InterPro" id="IPR017568">
    <property type="entry name" value="3-oxoacyl-ACP_synth-2"/>
</dbReference>
<evidence type="ECO:0000256" key="8">
    <source>
        <dbReference type="ARBA" id="ARBA00023098"/>
    </source>
</evidence>
<dbReference type="NCBIfam" id="TIGR03150">
    <property type="entry name" value="fabF"/>
    <property type="match status" value="1"/>
</dbReference>
<evidence type="ECO:0000256" key="13">
    <source>
        <dbReference type="RuleBase" id="RU003694"/>
    </source>
</evidence>
<dbReference type="Pfam" id="PF00109">
    <property type="entry name" value="ketoacyl-synt"/>
    <property type="match status" value="1"/>
</dbReference>
<keyword evidence="9 11" id="KW-0275">Fatty acid biosynthesis</keyword>
<evidence type="ECO:0000256" key="4">
    <source>
        <dbReference type="ARBA" id="ARBA00014657"/>
    </source>
</evidence>
<gene>
    <name evidence="15" type="primary">fabF</name>
    <name evidence="15" type="ORF">RBB77_02005</name>
</gene>
<dbReference type="Gene3D" id="3.40.47.10">
    <property type="match status" value="1"/>
</dbReference>
<dbReference type="InterPro" id="IPR000794">
    <property type="entry name" value="Beta-ketoacyl_synthase"/>
</dbReference>
<keyword evidence="8" id="KW-0443">Lipid metabolism</keyword>
<comment type="catalytic activity">
    <reaction evidence="11">
        <text>(9Z)-hexadecenoyl-[ACP] + malonyl-[ACP] + H(+) = 3-oxo-(11Z)-octadecenoyl-[ACP] + holo-[ACP] + CO2</text>
        <dbReference type="Rhea" id="RHEA:55040"/>
        <dbReference type="Rhea" id="RHEA-COMP:9623"/>
        <dbReference type="Rhea" id="RHEA-COMP:9685"/>
        <dbReference type="Rhea" id="RHEA-COMP:10800"/>
        <dbReference type="Rhea" id="RHEA-COMP:14074"/>
        <dbReference type="ChEBI" id="CHEBI:15378"/>
        <dbReference type="ChEBI" id="CHEBI:16526"/>
        <dbReference type="ChEBI" id="CHEBI:64479"/>
        <dbReference type="ChEBI" id="CHEBI:78449"/>
        <dbReference type="ChEBI" id="CHEBI:83989"/>
        <dbReference type="ChEBI" id="CHEBI:138538"/>
        <dbReference type="EC" id="2.3.1.179"/>
    </reaction>
</comment>
<dbReference type="EMBL" id="CP132942">
    <property type="protein sequence ID" value="XCB33682.1"/>
    <property type="molecule type" value="Genomic_DNA"/>
</dbReference>
<name>A0AAU7ZRX5_9BACT</name>
<evidence type="ECO:0000256" key="9">
    <source>
        <dbReference type="ARBA" id="ARBA00023160"/>
    </source>
</evidence>
<dbReference type="GO" id="GO:0004315">
    <property type="term" value="F:3-oxoacyl-[acyl-carrier-protein] synthase activity"/>
    <property type="evidence" value="ECO:0007669"/>
    <property type="project" value="UniProtKB-UniRule"/>
</dbReference>
<comment type="function">
    <text evidence="11">Involved in the type II fatty acid elongation cycle. Catalyzes the elongation of a wide range of acyl-ACP by the addition of two carbons from malonyl-ACP to an acyl acceptor. Can efficiently catalyze the conversion of palmitoleoyl-ACP (cis-hexadec-9-enoyl-ACP) to cis-vaccenoyl-ACP (cis-octadec-11-enoyl-ACP), an essential step in the thermal regulation of fatty acid composition.</text>
</comment>
<comment type="similarity">
    <text evidence="2 11 13">Belongs to the thiolase-like superfamily. Beta-ketoacyl-ACP synthases family.</text>
</comment>
<dbReference type="AlphaFoldDB" id="A0AAU7ZRX5"/>
<evidence type="ECO:0000256" key="2">
    <source>
        <dbReference type="ARBA" id="ARBA00008467"/>
    </source>
</evidence>
<dbReference type="PROSITE" id="PS52004">
    <property type="entry name" value="KS3_2"/>
    <property type="match status" value="1"/>
</dbReference>
<dbReference type="RefSeq" id="WP_353064523.1">
    <property type="nucleotide sequence ID" value="NZ_CP132942.1"/>
</dbReference>
<dbReference type="CDD" id="cd00834">
    <property type="entry name" value="KAS_I_II"/>
    <property type="match status" value="1"/>
</dbReference>
<proteinExistence type="inferred from homology"/>
<evidence type="ECO:0000256" key="6">
    <source>
        <dbReference type="ARBA" id="ARBA00022679"/>
    </source>
</evidence>
<evidence type="ECO:0000313" key="15">
    <source>
        <dbReference type="EMBL" id="XCB33682.1"/>
    </source>
</evidence>
<organism evidence="15">
    <name type="scientific">Tunturiibacter psychrotolerans</name>
    <dbReference type="NCBI Taxonomy" id="3069686"/>
    <lineage>
        <taxon>Bacteria</taxon>
        <taxon>Pseudomonadati</taxon>
        <taxon>Acidobacteriota</taxon>
        <taxon>Terriglobia</taxon>
        <taxon>Terriglobales</taxon>
        <taxon>Acidobacteriaceae</taxon>
        <taxon>Tunturiibacter</taxon>
    </lineage>
</organism>
<keyword evidence="6 11" id="KW-0808">Transferase</keyword>
<dbReference type="PANTHER" id="PTHR11712">
    <property type="entry name" value="POLYKETIDE SYNTHASE-RELATED"/>
    <property type="match status" value="1"/>
</dbReference>
<dbReference type="SMART" id="SM00825">
    <property type="entry name" value="PKS_KS"/>
    <property type="match status" value="1"/>
</dbReference>
<comment type="pathway">
    <text evidence="1 11">Lipid metabolism; fatty acid biosynthesis.</text>
</comment>
<dbReference type="InterPro" id="IPR018201">
    <property type="entry name" value="Ketoacyl_synth_AS"/>
</dbReference>
<reference evidence="15" key="2">
    <citation type="journal article" date="2024" name="Environ. Microbiol.">
        <title>Genome analysis and description of Tunturibacter gen. nov. expands the diversity of Terriglobia in tundra soils.</title>
        <authorList>
            <person name="Messyasz A."/>
            <person name="Mannisto M.K."/>
            <person name="Kerkhof L.J."/>
            <person name="Haggblom M.M."/>
        </authorList>
    </citation>
    <scope>NUCLEOTIDE SEQUENCE</scope>
    <source>
        <strain evidence="15">X5P6</strain>
    </source>
</reference>
<dbReference type="KEGG" id="tpsc:RBB77_02005"/>
<evidence type="ECO:0000259" key="14">
    <source>
        <dbReference type="PROSITE" id="PS52004"/>
    </source>
</evidence>